<dbReference type="EMBL" id="CP029347">
    <property type="protein sequence ID" value="AWL12144.1"/>
    <property type="molecule type" value="Genomic_DNA"/>
</dbReference>
<sequence length="385" mass="42666">MSSPDSLACPHCALRVDIPDLPHGHKAHCPRCGAHLTTYRHRAFDRVLACAMAALIFLILAVPFEFLSFSARGQSEHITIIQGLATLVDNDYWFLAIIQVVAIFAIPLSILLGLLYVLLPLKAGILAPQARFVMTLTLALLPWGMAEIFLVGALVSLIKIASMADIGLGMSFYAYIAFTLCFILTLKFLDPAQLKMAVLQERQLQHHERSPLTARQASESIQRTWALLLTATLLYIPSNLLPIMYTRVLGEDEPSTILGGVITLWKSGSYPIAIIIFVASVFVPVAKLLVLGWLNYSVQKGHQQRPRERQVAYQITEFIGRWSMVDVFVVAILVSLIQLGNAMSVYPGPAAIAFCGVVVLTMLAAITFDSRLIWHSQNLEYDRQH</sequence>
<dbReference type="KEGG" id="salh:HMF8227_01671"/>
<keyword evidence="5 7" id="KW-1133">Transmembrane helix</keyword>
<feature type="transmembrane region" description="Helical" evidence="7">
    <location>
        <begin position="92"/>
        <end position="119"/>
    </location>
</feature>
<name>A0A2S2E3C6_9ALTE</name>
<feature type="transmembrane region" description="Helical" evidence="7">
    <location>
        <begin position="131"/>
        <end position="158"/>
    </location>
</feature>
<feature type="transmembrane region" description="Helical" evidence="7">
    <location>
        <begin position="272"/>
        <end position="298"/>
    </location>
</feature>
<keyword evidence="2" id="KW-1003">Cell membrane</keyword>
<evidence type="ECO:0000256" key="7">
    <source>
        <dbReference type="SAM" id="Phobius"/>
    </source>
</evidence>
<dbReference type="Pfam" id="PF04403">
    <property type="entry name" value="PqiA"/>
    <property type="match status" value="2"/>
</dbReference>
<evidence type="ECO:0000256" key="6">
    <source>
        <dbReference type="ARBA" id="ARBA00023136"/>
    </source>
</evidence>
<keyword evidence="9" id="KW-1185">Reference proteome</keyword>
<dbReference type="PANTHER" id="PTHR30462:SF3">
    <property type="entry name" value="INTERMEMBRANE TRANSPORT PROTEIN PQIA"/>
    <property type="match status" value="1"/>
</dbReference>
<organism evidence="8 9">
    <name type="scientific">Saliniradius amylolyticus</name>
    <dbReference type="NCBI Taxonomy" id="2183582"/>
    <lineage>
        <taxon>Bacteria</taxon>
        <taxon>Pseudomonadati</taxon>
        <taxon>Pseudomonadota</taxon>
        <taxon>Gammaproteobacteria</taxon>
        <taxon>Alteromonadales</taxon>
        <taxon>Alteromonadaceae</taxon>
        <taxon>Saliniradius</taxon>
    </lineage>
</organism>
<gene>
    <name evidence="8" type="ORF">HMF8227_01671</name>
</gene>
<dbReference type="GO" id="GO:0005886">
    <property type="term" value="C:plasma membrane"/>
    <property type="evidence" value="ECO:0007669"/>
    <property type="project" value="UniProtKB-SubCell"/>
</dbReference>
<feature type="transmembrane region" description="Helical" evidence="7">
    <location>
        <begin position="346"/>
        <end position="368"/>
    </location>
</feature>
<evidence type="ECO:0000256" key="4">
    <source>
        <dbReference type="ARBA" id="ARBA00022692"/>
    </source>
</evidence>
<protein>
    <recommendedName>
        <fullName evidence="10">Paraquat-inducible protein</fullName>
    </recommendedName>
</protein>
<evidence type="ECO:0000256" key="3">
    <source>
        <dbReference type="ARBA" id="ARBA00022519"/>
    </source>
</evidence>
<dbReference type="Proteomes" id="UP000245728">
    <property type="component" value="Chromosome"/>
</dbReference>
<keyword evidence="4 7" id="KW-0812">Transmembrane</keyword>
<dbReference type="InterPro" id="IPR007498">
    <property type="entry name" value="PqiA-like"/>
</dbReference>
<feature type="transmembrane region" description="Helical" evidence="7">
    <location>
        <begin position="47"/>
        <end position="67"/>
    </location>
</feature>
<proteinExistence type="predicted"/>
<comment type="subcellular location">
    <subcellularLocation>
        <location evidence="1">Cell inner membrane</location>
    </subcellularLocation>
</comment>
<reference evidence="8 9" key="1">
    <citation type="submission" date="2018-05" db="EMBL/GenBank/DDBJ databases">
        <title>Salinimonas sp. HMF8227 Genome sequencing and assembly.</title>
        <authorList>
            <person name="Kang H."/>
            <person name="Kang J."/>
            <person name="Cha I."/>
            <person name="Kim H."/>
            <person name="Joh K."/>
        </authorList>
    </citation>
    <scope>NUCLEOTIDE SEQUENCE [LARGE SCALE GENOMIC DNA]</scope>
    <source>
        <strain evidence="8 9">HMF8227</strain>
    </source>
</reference>
<evidence type="ECO:0000256" key="2">
    <source>
        <dbReference type="ARBA" id="ARBA00022475"/>
    </source>
</evidence>
<feature type="transmembrane region" description="Helical" evidence="7">
    <location>
        <begin position="225"/>
        <end position="245"/>
    </location>
</feature>
<evidence type="ECO:0000313" key="8">
    <source>
        <dbReference type="EMBL" id="AWL12144.1"/>
    </source>
</evidence>
<feature type="transmembrane region" description="Helical" evidence="7">
    <location>
        <begin position="319"/>
        <end position="340"/>
    </location>
</feature>
<dbReference type="InterPro" id="IPR051800">
    <property type="entry name" value="PqiA-PqiB_transport"/>
</dbReference>
<dbReference type="AlphaFoldDB" id="A0A2S2E3C6"/>
<feature type="transmembrane region" description="Helical" evidence="7">
    <location>
        <begin position="170"/>
        <end position="189"/>
    </location>
</feature>
<accession>A0A2S2E3C6</accession>
<keyword evidence="3" id="KW-0997">Cell inner membrane</keyword>
<dbReference type="OrthoDB" id="9800207at2"/>
<dbReference type="PANTHER" id="PTHR30462">
    <property type="entry name" value="INTERMEMBRANE TRANSPORT PROTEIN PQIB-RELATED"/>
    <property type="match status" value="1"/>
</dbReference>
<keyword evidence="6 7" id="KW-0472">Membrane</keyword>
<evidence type="ECO:0000256" key="1">
    <source>
        <dbReference type="ARBA" id="ARBA00004533"/>
    </source>
</evidence>
<evidence type="ECO:0000313" key="9">
    <source>
        <dbReference type="Proteomes" id="UP000245728"/>
    </source>
</evidence>
<evidence type="ECO:0008006" key="10">
    <source>
        <dbReference type="Google" id="ProtNLM"/>
    </source>
</evidence>
<evidence type="ECO:0000256" key="5">
    <source>
        <dbReference type="ARBA" id="ARBA00022989"/>
    </source>
</evidence>
<dbReference type="RefSeq" id="WP_109339745.1">
    <property type="nucleotide sequence ID" value="NZ_CP029347.1"/>
</dbReference>